<proteinExistence type="predicted"/>
<feature type="chain" id="PRO_5045457190" description="Copper resistance protein CopC" evidence="3">
    <location>
        <begin position="31"/>
        <end position="523"/>
    </location>
</feature>
<evidence type="ECO:0008006" key="6">
    <source>
        <dbReference type="Google" id="ProtNLM"/>
    </source>
</evidence>
<name>A0ABW1ECF2_9BACT</name>
<organism evidence="4 5">
    <name type="scientific">Acidicapsa dinghuensis</name>
    <dbReference type="NCBI Taxonomy" id="2218256"/>
    <lineage>
        <taxon>Bacteria</taxon>
        <taxon>Pseudomonadati</taxon>
        <taxon>Acidobacteriota</taxon>
        <taxon>Terriglobia</taxon>
        <taxon>Terriglobales</taxon>
        <taxon>Acidobacteriaceae</taxon>
        <taxon>Acidicapsa</taxon>
    </lineage>
</organism>
<feature type="signal peptide" evidence="3">
    <location>
        <begin position="1"/>
        <end position="30"/>
    </location>
</feature>
<evidence type="ECO:0000256" key="2">
    <source>
        <dbReference type="SAM" id="Phobius"/>
    </source>
</evidence>
<keyword evidence="5" id="KW-1185">Reference proteome</keyword>
<dbReference type="Proteomes" id="UP001596091">
    <property type="component" value="Unassembled WGS sequence"/>
</dbReference>
<reference evidence="5" key="1">
    <citation type="journal article" date="2019" name="Int. J. Syst. Evol. Microbiol.">
        <title>The Global Catalogue of Microorganisms (GCM) 10K type strain sequencing project: providing services to taxonomists for standard genome sequencing and annotation.</title>
        <authorList>
            <consortium name="The Broad Institute Genomics Platform"/>
            <consortium name="The Broad Institute Genome Sequencing Center for Infectious Disease"/>
            <person name="Wu L."/>
            <person name="Ma J."/>
        </authorList>
    </citation>
    <scope>NUCLEOTIDE SEQUENCE [LARGE SCALE GENOMIC DNA]</scope>
    <source>
        <strain evidence="5">JCM 4087</strain>
    </source>
</reference>
<keyword evidence="2" id="KW-0472">Membrane</keyword>
<protein>
    <recommendedName>
        <fullName evidence="6">Copper resistance protein CopC</fullName>
    </recommendedName>
</protein>
<keyword evidence="2" id="KW-1133">Transmembrane helix</keyword>
<evidence type="ECO:0000256" key="1">
    <source>
        <dbReference type="SAM" id="MobiDB-lite"/>
    </source>
</evidence>
<keyword evidence="2" id="KW-0812">Transmembrane</keyword>
<feature type="compositionally biased region" description="Low complexity" evidence="1">
    <location>
        <begin position="448"/>
        <end position="457"/>
    </location>
</feature>
<evidence type="ECO:0000313" key="5">
    <source>
        <dbReference type="Proteomes" id="UP001596091"/>
    </source>
</evidence>
<feature type="transmembrane region" description="Helical" evidence="2">
    <location>
        <begin position="153"/>
        <end position="176"/>
    </location>
</feature>
<comment type="caution">
    <text evidence="4">The sequence shown here is derived from an EMBL/GenBank/DDBJ whole genome shotgun (WGS) entry which is preliminary data.</text>
</comment>
<dbReference type="EMBL" id="JBHSPH010000001">
    <property type="protein sequence ID" value="MFC5861512.1"/>
    <property type="molecule type" value="Genomic_DNA"/>
</dbReference>
<feature type="transmembrane region" description="Helical" evidence="2">
    <location>
        <begin position="196"/>
        <end position="217"/>
    </location>
</feature>
<dbReference type="PROSITE" id="PS51257">
    <property type="entry name" value="PROKAR_LIPOPROTEIN"/>
    <property type="match status" value="1"/>
</dbReference>
<accession>A0ABW1ECF2</accession>
<sequence>MFYSIKQSSRLWTFLVFAIFACLAALPAHAHVGSPDVYAEGNAGPYKLFVTVRPPLVIPGVAEIEVRADAAPSASGIEITPIPLTGEASKHPPVADVMKQSAQDKQFFTGTLWIMAPGSWQVRFLVHGSQGDGVLSIPLPATARGTLGMQTNLGIILAVLGAFLILGIVGIVGAAVQDAQLAPGTEASKAARMRAAVAMGVAFVIIAGMVVFGYIWWNNDAQQYSANVYKPLNMRAKLTADHRLKLNLADPGWLKARRLDDFVLDHNHLMHLYMIREPNLDVVFHLHPDQIAPGEFEMPLPSVLAGQYRLYADVVHANGFPETLVASLTLPAINGVPLTGDNSAGTVPPIALSSSSACVAPTGKPRFQFPDGYSMMWDNPEPQPAKTPELYQFSLFAPDGKPASDTGLYMDMLGHAAFVKTDGTVFAHVHPSGTVAMAALMMAEAQNQSPKQQQSKPGMDTSGMNMQGMDMSGIEHSGHQPNVVGFPYGFPTPGQYRIFVQMKHGQTVETAAFDACAKPAKVQ</sequence>
<keyword evidence="3" id="KW-0732">Signal</keyword>
<dbReference type="RefSeq" id="WP_263333543.1">
    <property type="nucleotide sequence ID" value="NZ_JAGSYH010000002.1"/>
</dbReference>
<feature type="region of interest" description="Disordered" evidence="1">
    <location>
        <begin position="447"/>
        <end position="466"/>
    </location>
</feature>
<gene>
    <name evidence="4" type="ORF">ACFPT7_04350</name>
</gene>
<evidence type="ECO:0000313" key="4">
    <source>
        <dbReference type="EMBL" id="MFC5861512.1"/>
    </source>
</evidence>
<evidence type="ECO:0000256" key="3">
    <source>
        <dbReference type="SAM" id="SignalP"/>
    </source>
</evidence>